<dbReference type="RefSeq" id="WP_189002985.1">
    <property type="nucleotide sequence ID" value="NZ_BMOD01000008.1"/>
</dbReference>
<dbReference type="PRINTS" id="PR00364">
    <property type="entry name" value="DISEASERSIST"/>
</dbReference>
<evidence type="ECO:0000313" key="3">
    <source>
        <dbReference type="EMBL" id="GGJ37545.1"/>
    </source>
</evidence>
<comment type="caution">
    <text evidence="3">The sequence shown here is derived from an EMBL/GenBank/DDBJ whole genome shotgun (WGS) entry which is preliminary data.</text>
</comment>
<dbReference type="InterPro" id="IPR027417">
    <property type="entry name" value="P-loop_NTPase"/>
</dbReference>
<evidence type="ECO:0000313" key="4">
    <source>
        <dbReference type="Proteomes" id="UP000632222"/>
    </source>
</evidence>
<dbReference type="SUPFAM" id="SSF52540">
    <property type="entry name" value="P-loop containing nucleoside triphosphate hydrolases"/>
    <property type="match status" value="1"/>
</dbReference>
<evidence type="ECO:0000256" key="1">
    <source>
        <dbReference type="SAM" id="MobiDB-lite"/>
    </source>
</evidence>
<dbReference type="PANTHER" id="PTHR47691">
    <property type="entry name" value="REGULATOR-RELATED"/>
    <property type="match status" value="1"/>
</dbReference>
<feature type="region of interest" description="Disordered" evidence="1">
    <location>
        <begin position="924"/>
        <end position="946"/>
    </location>
</feature>
<dbReference type="EMBL" id="BMOD01000008">
    <property type="protein sequence ID" value="GGJ37545.1"/>
    <property type="molecule type" value="Genomic_DNA"/>
</dbReference>
<organism evidence="3 4">
    <name type="scientific">Deinococcus roseus</name>
    <dbReference type="NCBI Taxonomy" id="392414"/>
    <lineage>
        <taxon>Bacteria</taxon>
        <taxon>Thermotogati</taxon>
        <taxon>Deinococcota</taxon>
        <taxon>Deinococci</taxon>
        <taxon>Deinococcales</taxon>
        <taxon>Deinococcaceae</taxon>
        <taxon>Deinococcus</taxon>
    </lineage>
</organism>
<evidence type="ECO:0000259" key="2">
    <source>
        <dbReference type="Pfam" id="PF13191"/>
    </source>
</evidence>
<name>A0ABQ2D033_9DEIO</name>
<feature type="domain" description="Orc1-like AAA ATPase" evidence="2">
    <location>
        <begin position="222"/>
        <end position="275"/>
    </location>
</feature>
<sequence length="946" mass="107882">MHVQTLGGLDAGVKPIKPKNLLLLCYLALEGKQDRKHLQMLFWPEAADPATSLRVALSYLQSLEKDLFRSVQNQVESRIETDAQQLLLAVQQQNHTEVIQLYSGAFLKGLDLRNTSTELEDWIFETREKLASLVQWSILQEAQKIRHALPDQFKVLAEQFFQVEGAPPPTLEMLRFLHALGLEGYLEHRVLKEAAELGVDLTTLQVPQKTNLQTAIRPVQVFVGRDQELALLRERLQQTPPGIVTVTGLGGVGKSTLVRAYCAAEHPEDTLWLKADGLKDASGLLHQLGLNVQQADPWMGLMDTLRHHRGVVVIDGADQLSGLENLQNWLRFSALRIIVTCRQPLQLPEESLLKLEPFSIQEYRGMGLTEVLNHPAVQCFEKHARRHHAAFKIQSEDAQEVVQLCAALSGLPLALEMASSWVQMLSLKEIREEVQQVVDPEGDPQSLKPIFEASWHLLSEQEKQALTSLNCFLGSFTREAAVIVSGVQLRTLQQLVRKSMLQMEPGQRFRVPQVLRGFVPEPSTEVQKKHQAYYLHLLNTLDASSSQGLLDHASTIPDLMEVVRFNMFNGSAKSFSLLKIFDRSTLYYQGLQFYNDVLKDIKIQDKPDAYLEYAWMCFRSGESREALRVCDGLDEICDDIRINMISRNIRGSVYMGMMIYEKSYLLFKDAMQMAMRLKEEDRIFLYGINAIIASRESLMEDKEVLDILSGLEYSKNGYHDLYLKYAIAYSDVIRENNMKEIYVIDSIIEKSRENQFGDLELYSIYCKMFTLFLDGKAVLNNLEADIERGISLALFQGNSTMLNGILLFKLAKSSPVHVQDVNEVLNKIYKTEDNYNAILCAIFLLGHAGFDEEQKKTLITRLLEWRCVSPLSRRLLELNLSRSLCDLAEQDQVQEVYVLVNKVLDWLIFKDRLAVQEVDFQHHHRPEEPEAPHLPEPHPRSPEQSL</sequence>
<dbReference type="Gene3D" id="3.40.50.300">
    <property type="entry name" value="P-loop containing nucleotide triphosphate hydrolases"/>
    <property type="match status" value="1"/>
</dbReference>
<accession>A0ABQ2D033</accession>
<dbReference type="InterPro" id="IPR041664">
    <property type="entry name" value="AAA_16"/>
</dbReference>
<dbReference type="Pfam" id="PF13191">
    <property type="entry name" value="AAA_16"/>
    <property type="match status" value="1"/>
</dbReference>
<reference evidence="4" key="1">
    <citation type="journal article" date="2019" name="Int. J. Syst. Evol. Microbiol.">
        <title>The Global Catalogue of Microorganisms (GCM) 10K type strain sequencing project: providing services to taxonomists for standard genome sequencing and annotation.</title>
        <authorList>
            <consortium name="The Broad Institute Genomics Platform"/>
            <consortium name="The Broad Institute Genome Sequencing Center for Infectious Disease"/>
            <person name="Wu L."/>
            <person name="Ma J."/>
        </authorList>
    </citation>
    <scope>NUCLEOTIDE SEQUENCE [LARGE SCALE GENOMIC DNA]</scope>
    <source>
        <strain evidence="4">JCM 14370</strain>
    </source>
</reference>
<dbReference type="PANTHER" id="PTHR47691:SF3">
    <property type="entry name" value="HTH-TYPE TRANSCRIPTIONAL REGULATOR RV0890C-RELATED"/>
    <property type="match status" value="1"/>
</dbReference>
<keyword evidence="4" id="KW-1185">Reference proteome</keyword>
<gene>
    <name evidence="3" type="ORF">GCM10008938_24600</name>
</gene>
<dbReference type="Proteomes" id="UP000632222">
    <property type="component" value="Unassembled WGS sequence"/>
</dbReference>
<proteinExistence type="predicted"/>
<protein>
    <recommendedName>
        <fullName evidence="2">Orc1-like AAA ATPase domain-containing protein</fullName>
    </recommendedName>
</protein>